<keyword evidence="3" id="KW-0238">DNA-binding</keyword>
<sequence>MMQATCPPVDASQLLRDILQSKEKYQAQLHDNNNSSSGSSIKDIYPAADCNSEMISPLLHSKSSDMAYNDRDNDNDVENDNENDGDVDVKVEGGYAGDRVGDEQSDDQDDSFMDDSNVEDSGKAVGGSGGDNNSSLRSGTPAVGESKEAKRAHVENILSNMRQSPPPHHPHDTMDSSFSSATMDVKRQKRKQPQPQQHDAATMNNCEELSLQRQMMHFQEQMQAAKRKRDDDVSVDDENLDSDDEISSKPESPIMVGENTKRARVEHLLSSMRTSSSSPHHHVENGFDYNNGVSPDSDSGKKQKRKQTQPQQHDNSKVEALKEGGALALRHGVHSQLTSHSKFDSNNDDSVTDGLDSSMSEANHSSSAYMGPDTMFRNNWYRSLAEKEFAPSYHNGFDPHFYRENLFRHNFFGLRPDLDPMAALRNVTKNLHARTSEAGHPGDGQPKVPPADLSKIVNALKIELVQAINKAIDSAVTKVMSEKQNNNSASDALDSNSTSQHQQQHQDRQQQQQQQQQQQKHLQSPSLPLHFPQLHHHTMQQQQQQQQQQQHQQQPHHQQQQQQQQQQQTPQLPPTSQGSEPREALKETVNNSQQGGEKKPELIVPFSDHLHFLERFGSRLHQEKLSAFEPLHKPESDLITPHTGPSMPFHPHFPYFLPTQMLPPIYTGEPEQTEALPLIVNTPKKKRTKVTDTRLSSPRGASGGKPPGMLLQDNTPSSSMDHAEAQRHLAAAFPHAFLPPALPTSVAITNPSLSHSDLLALRLREASLAAAAADSRIPSPQDHHSRGSPRSPIDSPFMYERGSMSMSSDMMDANGANGHMTSTLTPMHLRKAKLMFFYTRYPTSPILKMFFPDVMFNKNNTAQLVKWFSNFREFFYIQMEKYARQALAEGLQHADELVVTSDSELFRHLNLHYNRNNQLEVPQNFIQAAQAALKEFFKSIQANKDAEPSWKKAIYKNIARMDATLPEFFKSPNWMEQISDQ</sequence>
<dbReference type="PROSITE" id="PS51818">
    <property type="entry name" value="HOMEO_PROSPERO"/>
    <property type="match status" value="1"/>
</dbReference>
<keyword evidence="9" id="KW-1185">Reference proteome</keyword>
<feature type="region of interest" description="Disordered" evidence="7">
    <location>
        <begin position="772"/>
        <end position="798"/>
    </location>
</feature>
<dbReference type="PANTHER" id="PTHR12198:SF0">
    <property type="entry name" value="HOMEOBOX PROTEIN PROSPERO"/>
    <property type="match status" value="1"/>
</dbReference>
<evidence type="ECO:0000313" key="9">
    <source>
        <dbReference type="Proteomes" id="UP000694888"/>
    </source>
</evidence>
<keyword evidence="6" id="KW-0539">Nucleus</keyword>
<evidence type="ECO:0000313" key="10">
    <source>
        <dbReference type="RefSeq" id="XP_012936323.1"/>
    </source>
</evidence>
<dbReference type="InterPro" id="IPR023082">
    <property type="entry name" value="Homeo_prospero_dom"/>
</dbReference>
<dbReference type="InterPro" id="IPR009057">
    <property type="entry name" value="Homeodomain-like_sf"/>
</dbReference>
<keyword evidence="10" id="KW-0808">Transferase</keyword>
<keyword evidence="10" id="KW-0418">Kinase</keyword>
<evidence type="ECO:0000259" key="8">
    <source>
        <dbReference type="PROSITE" id="PS51818"/>
    </source>
</evidence>
<dbReference type="GO" id="GO:0016301">
    <property type="term" value="F:kinase activity"/>
    <property type="evidence" value="ECO:0007669"/>
    <property type="project" value="UniProtKB-KW"/>
</dbReference>
<evidence type="ECO:0000256" key="1">
    <source>
        <dbReference type="ARBA" id="ARBA00004123"/>
    </source>
</evidence>
<comment type="subcellular location">
    <subcellularLocation>
        <location evidence="1">Nucleus</location>
    </subcellularLocation>
</comment>
<accession>A0ABM0ZX44</accession>
<dbReference type="Gene3D" id="1.10.10.500">
    <property type="entry name" value="Homeo-prospero domain"/>
    <property type="match status" value="1"/>
</dbReference>
<feature type="region of interest" description="Disordered" evidence="7">
    <location>
        <begin position="482"/>
        <end position="600"/>
    </location>
</feature>
<feature type="compositionally biased region" description="Basic and acidic residues" evidence="7">
    <location>
        <begin position="145"/>
        <end position="154"/>
    </location>
</feature>
<feature type="compositionally biased region" description="Acidic residues" evidence="7">
    <location>
        <begin position="233"/>
        <end position="245"/>
    </location>
</feature>
<feature type="compositionally biased region" description="Low complexity" evidence="7">
    <location>
        <begin position="485"/>
        <end position="523"/>
    </location>
</feature>
<feature type="region of interest" description="Disordered" evidence="7">
    <location>
        <begin position="219"/>
        <end position="259"/>
    </location>
</feature>
<dbReference type="PANTHER" id="PTHR12198">
    <property type="entry name" value="HOMEOBOX PROTEIN PROSPERO/PROX-1/CEH-26"/>
    <property type="match status" value="1"/>
</dbReference>
<feature type="region of interest" description="Disordered" evidence="7">
    <location>
        <begin position="60"/>
        <end position="204"/>
    </location>
</feature>
<dbReference type="Proteomes" id="UP000694888">
    <property type="component" value="Unplaced"/>
</dbReference>
<dbReference type="InterPro" id="IPR039350">
    <property type="entry name" value="Prospero_homeodomain"/>
</dbReference>
<feature type="region of interest" description="Disordered" evidence="7">
    <location>
        <begin position="25"/>
        <end position="44"/>
    </location>
</feature>
<keyword evidence="5" id="KW-0804">Transcription</keyword>
<evidence type="ECO:0000256" key="4">
    <source>
        <dbReference type="ARBA" id="ARBA00023155"/>
    </source>
</evidence>
<dbReference type="InterPro" id="IPR037131">
    <property type="entry name" value="Homeo_prospero_dom_sf"/>
</dbReference>
<gene>
    <name evidence="10" type="primary">LOC101851029</name>
</gene>
<protein>
    <submittedName>
        <fullName evidence="10">Alpha-protein kinase 1</fullName>
    </submittedName>
</protein>
<feature type="compositionally biased region" description="Polar residues" evidence="7">
    <location>
        <begin position="29"/>
        <end position="40"/>
    </location>
</feature>
<organism evidence="9 10">
    <name type="scientific">Aplysia californica</name>
    <name type="common">California sea hare</name>
    <dbReference type="NCBI Taxonomy" id="6500"/>
    <lineage>
        <taxon>Eukaryota</taxon>
        <taxon>Metazoa</taxon>
        <taxon>Spiralia</taxon>
        <taxon>Lophotrochozoa</taxon>
        <taxon>Mollusca</taxon>
        <taxon>Gastropoda</taxon>
        <taxon>Heterobranchia</taxon>
        <taxon>Euthyneura</taxon>
        <taxon>Tectipleura</taxon>
        <taxon>Aplysiida</taxon>
        <taxon>Aplysioidea</taxon>
        <taxon>Aplysiidae</taxon>
        <taxon>Aplysia</taxon>
    </lineage>
</organism>
<dbReference type="SUPFAM" id="SSF46689">
    <property type="entry name" value="Homeodomain-like"/>
    <property type="match status" value="1"/>
</dbReference>
<evidence type="ECO:0000256" key="2">
    <source>
        <dbReference type="ARBA" id="ARBA00023015"/>
    </source>
</evidence>
<dbReference type="GeneID" id="101851029"/>
<evidence type="ECO:0000256" key="7">
    <source>
        <dbReference type="SAM" id="MobiDB-lite"/>
    </source>
</evidence>
<evidence type="ECO:0000256" key="3">
    <source>
        <dbReference type="ARBA" id="ARBA00023125"/>
    </source>
</evidence>
<keyword evidence="2" id="KW-0805">Transcription regulation</keyword>
<evidence type="ECO:0000256" key="6">
    <source>
        <dbReference type="ARBA" id="ARBA00023242"/>
    </source>
</evidence>
<dbReference type="Pfam" id="PF05044">
    <property type="entry name" value="HPD"/>
    <property type="match status" value="1"/>
</dbReference>
<dbReference type="RefSeq" id="XP_012936323.1">
    <property type="nucleotide sequence ID" value="XM_013080869.2"/>
</dbReference>
<evidence type="ECO:0000256" key="5">
    <source>
        <dbReference type="ARBA" id="ARBA00023163"/>
    </source>
</evidence>
<feature type="region of interest" description="Disordered" evidence="7">
    <location>
        <begin position="335"/>
        <end position="366"/>
    </location>
</feature>
<keyword evidence="4" id="KW-0371">Homeobox</keyword>
<feature type="compositionally biased region" description="Low complexity" evidence="7">
    <location>
        <begin position="357"/>
        <end position="366"/>
    </location>
</feature>
<feature type="compositionally biased region" description="Acidic residues" evidence="7">
    <location>
        <begin position="103"/>
        <end position="118"/>
    </location>
</feature>
<feature type="domain" description="Prospero" evidence="8">
    <location>
        <begin position="821"/>
        <end position="979"/>
    </location>
</feature>
<feature type="compositionally biased region" description="Low complexity" evidence="7">
    <location>
        <begin position="539"/>
        <end position="570"/>
    </location>
</feature>
<proteinExistence type="predicted"/>
<feature type="compositionally biased region" description="Acidic residues" evidence="7">
    <location>
        <begin position="75"/>
        <end position="86"/>
    </location>
</feature>
<name>A0ABM0ZX44_APLCA</name>
<feature type="region of interest" description="Disordered" evidence="7">
    <location>
        <begin position="685"/>
        <end position="725"/>
    </location>
</feature>
<reference evidence="10" key="1">
    <citation type="submission" date="2025-08" db="UniProtKB">
        <authorList>
            <consortium name="RefSeq"/>
        </authorList>
    </citation>
    <scope>IDENTIFICATION</scope>
</reference>
<feature type="region of interest" description="Disordered" evidence="7">
    <location>
        <begin position="271"/>
        <end position="318"/>
    </location>
</feature>